<organism evidence="4 5">
    <name type="scientific">Paracoccus haeundaensis</name>
    <dbReference type="NCBI Taxonomy" id="225362"/>
    <lineage>
        <taxon>Bacteria</taxon>
        <taxon>Pseudomonadati</taxon>
        <taxon>Pseudomonadota</taxon>
        <taxon>Alphaproteobacteria</taxon>
        <taxon>Rhodobacterales</taxon>
        <taxon>Paracoccaceae</taxon>
        <taxon>Paracoccus</taxon>
    </lineage>
</organism>
<name>A0A5C4R6N5_9RHOB</name>
<feature type="domain" description="Ketoreductase" evidence="3">
    <location>
        <begin position="12"/>
        <end position="188"/>
    </location>
</feature>
<evidence type="ECO:0000313" key="4">
    <source>
        <dbReference type="EMBL" id="TNH39656.1"/>
    </source>
</evidence>
<dbReference type="GO" id="GO:0016616">
    <property type="term" value="F:oxidoreductase activity, acting on the CH-OH group of donors, NAD or NADP as acceptor"/>
    <property type="evidence" value="ECO:0007669"/>
    <property type="project" value="UniProtKB-ARBA"/>
</dbReference>
<evidence type="ECO:0000256" key="2">
    <source>
        <dbReference type="ARBA" id="ARBA00023002"/>
    </source>
</evidence>
<evidence type="ECO:0000259" key="3">
    <source>
        <dbReference type="SMART" id="SM00822"/>
    </source>
</evidence>
<comment type="similarity">
    <text evidence="1">Belongs to the short-chain dehydrogenases/reductases (SDR) family.</text>
</comment>
<dbReference type="FunFam" id="3.40.50.720:FF:000084">
    <property type="entry name" value="Short-chain dehydrogenase reductase"/>
    <property type="match status" value="1"/>
</dbReference>
<dbReference type="NCBIfam" id="NF005559">
    <property type="entry name" value="PRK07231.1"/>
    <property type="match status" value="1"/>
</dbReference>
<dbReference type="AlphaFoldDB" id="A0A5C4R6N5"/>
<dbReference type="PRINTS" id="PR00081">
    <property type="entry name" value="GDHRDH"/>
</dbReference>
<dbReference type="PRINTS" id="PR00080">
    <property type="entry name" value="SDRFAMILY"/>
</dbReference>
<keyword evidence="2" id="KW-0560">Oxidoreductase</keyword>
<accession>A0A5C4R6N5</accession>
<evidence type="ECO:0000313" key="5">
    <source>
        <dbReference type="Proteomes" id="UP000304880"/>
    </source>
</evidence>
<dbReference type="InterPro" id="IPR057326">
    <property type="entry name" value="KR_dom"/>
</dbReference>
<proteinExistence type="inferred from homology"/>
<keyword evidence="5" id="KW-1185">Reference proteome</keyword>
<dbReference type="InterPro" id="IPR002347">
    <property type="entry name" value="SDR_fam"/>
</dbReference>
<dbReference type="PANTHER" id="PTHR42760:SF115">
    <property type="entry name" value="3-OXOACYL-[ACYL-CARRIER-PROTEIN] REDUCTASE FABG"/>
    <property type="match status" value="1"/>
</dbReference>
<evidence type="ECO:0000256" key="1">
    <source>
        <dbReference type="ARBA" id="ARBA00006484"/>
    </source>
</evidence>
<dbReference type="EMBL" id="VDDC01000013">
    <property type="protein sequence ID" value="TNH39656.1"/>
    <property type="molecule type" value="Genomic_DNA"/>
</dbReference>
<dbReference type="RefSeq" id="WP_046001054.1">
    <property type="nucleotide sequence ID" value="NZ_VDDC01000013.1"/>
</dbReference>
<dbReference type="CDD" id="cd05233">
    <property type="entry name" value="SDR_c"/>
    <property type="match status" value="1"/>
</dbReference>
<gene>
    <name evidence="4" type="ORF">FHD67_08055</name>
</gene>
<dbReference type="SMART" id="SM00822">
    <property type="entry name" value="PKS_KR"/>
    <property type="match status" value="1"/>
</dbReference>
<comment type="caution">
    <text evidence="4">The sequence shown here is derived from an EMBL/GenBank/DDBJ whole genome shotgun (WGS) entry which is preliminary data.</text>
</comment>
<dbReference type="InterPro" id="IPR020904">
    <property type="entry name" value="Sc_DH/Rdtase_CS"/>
</dbReference>
<dbReference type="InterPro" id="IPR036291">
    <property type="entry name" value="NAD(P)-bd_dom_sf"/>
</dbReference>
<protein>
    <submittedName>
        <fullName evidence="4">D-threitol dehydrogenase</fullName>
    </submittedName>
</protein>
<reference evidence="4 5" key="1">
    <citation type="submission" date="2019-06" db="EMBL/GenBank/DDBJ databases">
        <authorList>
            <person name="Li J."/>
        </authorList>
    </citation>
    <scope>NUCLEOTIDE SEQUENCE [LARGE SCALE GENOMIC DNA]</scope>
    <source>
        <strain evidence="4 5">CGMCC 1.8012</strain>
    </source>
</reference>
<dbReference type="Pfam" id="PF13561">
    <property type="entry name" value="adh_short_C2"/>
    <property type="match status" value="1"/>
</dbReference>
<dbReference type="Proteomes" id="UP000304880">
    <property type="component" value="Unassembled WGS sequence"/>
</dbReference>
<dbReference type="PANTHER" id="PTHR42760">
    <property type="entry name" value="SHORT-CHAIN DEHYDROGENASES/REDUCTASES FAMILY MEMBER"/>
    <property type="match status" value="1"/>
</dbReference>
<dbReference type="PROSITE" id="PS00061">
    <property type="entry name" value="ADH_SHORT"/>
    <property type="match status" value="1"/>
</dbReference>
<sequence length="251" mass="24871">MAASLDFSLGGRTAVVTGAGSGIGAAIAQAFAAQGARVALLDMNLAAATDAAAALPDAQAFACDVTDAASIGAAVDAVTQAFGGIDILVNSAGIVDLASAEDLSDGAWTRTIAVNLTGSFLMAQAVGRGMIARAKGGRIINLASQAGSVAIEGHVAYCASKFGIVGVTKTLALEWGGHGITVNSISPTVVMTDLGRKAWEGPKGEAMKALIPAGRFAEPHEIAAAAVFLASDAAAMINGADLLVDGGYTVR</sequence>
<dbReference type="Gene3D" id="3.40.50.720">
    <property type="entry name" value="NAD(P)-binding Rossmann-like Domain"/>
    <property type="match status" value="1"/>
</dbReference>
<dbReference type="SUPFAM" id="SSF51735">
    <property type="entry name" value="NAD(P)-binding Rossmann-fold domains"/>
    <property type="match status" value="1"/>
</dbReference>
<dbReference type="NCBIfam" id="NF005309">
    <property type="entry name" value="PRK06841.1"/>
    <property type="match status" value="1"/>
</dbReference>